<dbReference type="InterPro" id="IPR002542">
    <property type="entry name" value="T20D4.11-like_dom"/>
</dbReference>
<dbReference type="AlphaFoldDB" id="A0A6A5GIS4"/>
<sequence>MKLFQLFIPVLLFPFATASCVTEINEACQEQLETKNEVAKGIVNSRYPPLKNAWKNYTETYQKYLDCASEQDCYKGKLNESIFETTRDYIGTKTYPFDHSCLRLVLEKVYDGGYECTHQFGDELRNLTAAHTIFKNGKPCFLKMAQDTCKPEHFQFFQQNYDDLMELYTDQPANNVCTNPSDKFYKMQCESLAAGVKAKAAEIPFLNATSSDVKEIVSLCRECQTCTQDSCLFDQDPGRRAGVKRMCDDFETLPANLTLILDRRPKLLEYKCLTNMTYLDFLEKQMLCIMGQKDNCALFVVSKMCQQEVMADFEYL</sequence>
<name>A0A6A5GIS4_CAERE</name>
<evidence type="ECO:0000313" key="4">
    <source>
        <dbReference type="Proteomes" id="UP000483820"/>
    </source>
</evidence>
<comment type="caution">
    <text evidence="3">The sequence shown here is derived from an EMBL/GenBank/DDBJ whole genome shotgun (WGS) entry which is preliminary data.</text>
</comment>
<dbReference type="Pfam" id="PF01579">
    <property type="entry name" value="DUF19"/>
    <property type="match status" value="1"/>
</dbReference>
<evidence type="ECO:0000313" key="3">
    <source>
        <dbReference type="EMBL" id="KAF1754432.1"/>
    </source>
</evidence>
<proteinExistence type="predicted"/>
<dbReference type="Proteomes" id="UP000483820">
    <property type="component" value="Chromosome V"/>
</dbReference>
<dbReference type="KEGG" id="crq:GCK72_020993"/>
<dbReference type="GeneID" id="9815013"/>
<organism evidence="3 4">
    <name type="scientific">Caenorhabditis remanei</name>
    <name type="common">Caenorhabditis vulgaris</name>
    <dbReference type="NCBI Taxonomy" id="31234"/>
    <lineage>
        <taxon>Eukaryota</taxon>
        <taxon>Metazoa</taxon>
        <taxon>Ecdysozoa</taxon>
        <taxon>Nematoda</taxon>
        <taxon>Chromadorea</taxon>
        <taxon>Rhabditida</taxon>
        <taxon>Rhabditina</taxon>
        <taxon>Rhabditomorpha</taxon>
        <taxon>Rhabditoidea</taxon>
        <taxon>Rhabditidae</taxon>
        <taxon>Peloderinae</taxon>
        <taxon>Caenorhabditis</taxon>
    </lineage>
</organism>
<feature type="domain" description="T20D4.11-like" evidence="2">
    <location>
        <begin position="47"/>
        <end position="167"/>
    </location>
</feature>
<evidence type="ECO:0000259" key="2">
    <source>
        <dbReference type="Pfam" id="PF01579"/>
    </source>
</evidence>
<dbReference type="CTD" id="9815013"/>
<feature type="chain" id="PRO_5025509989" description="T20D4.11-like domain-containing protein" evidence="1">
    <location>
        <begin position="19"/>
        <end position="316"/>
    </location>
</feature>
<evidence type="ECO:0000256" key="1">
    <source>
        <dbReference type="SAM" id="SignalP"/>
    </source>
</evidence>
<reference evidence="3 4" key="1">
    <citation type="submission" date="2019-12" db="EMBL/GenBank/DDBJ databases">
        <title>Chromosome-level assembly of the Caenorhabditis remanei genome.</title>
        <authorList>
            <person name="Teterina A.A."/>
            <person name="Willis J.H."/>
            <person name="Phillips P.C."/>
        </authorList>
    </citation>
    <scope>NUCLEOTIDE SEQUENCE [LARGE SCALE GENOMIC DNA]</scope>
    <source>
        <strain evidence="3 4">PX506</strain>
        <tissue evidence="3">Whole organism</tissue>
    </source>
</reference>
<gene>
    <name evidence="3" type="ORF">GCK72_020993</name>
</gene>
<dbReference type="PANTHER" id="PTHR31897">
    <property type="entry name" value="PROTEIN CBG17011-RELATED"/>
    <property type="match status" value="1"/>
</dbReference>
<dbReference type="RefSeq" id="XP_003100492.2">
    <property type="nucleotide sequence ID" value="XM_003100444.2"/>
</dbReference>
<dbReference type="EMBL" id="WUAV01000005">
    <property type="protein sequence ID" value="KAF1754432.1"/>
    <property type="molecule type" value="Genomic_DNA"/>
</dbReference>
<protein>
    <recommendedName>
        <fullName evidence="2">T20D4.11-like domain-containing protein</fullName>
    </recommendedName>
</protein>
<accession>A0A6A5GIS4</accession>
<keyword evidence="1" id="KW-0732">Signal</keyword>
<dbReference type="PROSITE" id="PS51257">
    <property type="entry name" value="PROKAR_LIPOPROTEIN"/>
    <property type="match status" value="1"/>
</dbReference>
<feature type="signal peptide" evidence="1">
    <location>
        <begin position="1"/>
        <end position="18"/>
    </location>
</feature>